<dbReference type="CDD" id="cd00851">
    <property type="entry name" value="MTH1175"/>
    <property type="match status" value="1"/>
</dbReference>
<dbReference type="InterPro" id="IPR036105">
    <property type="entry name" value="DiNase_FeMo-co_biosyn_sf"/>
</dbReference>
<dbReference type="Proteomes" id="UP000726777">
    <property type="component" value="Unassembled WGS sequence"/>
</dbReference>
<sequence length="110" mass="11588">MKIAFTTASSTLNGELDPKFGRAPGFLIYDTDQQNTQYLNNDLNSDSAQGVGIQAAQDVIAAGVQYLITGSCGPKATQVLKSAGVKIFNSDSVTLNECLELLNSGKLTEA</sequence>
<gene>
    <name evidence="3" type="ORF">IB292_14260</name>
</gene>
<feature type="domain" description="Dinitrogenase iron-molybdenum cofactor biosynthesis" evidence="2">
    <location>
        <begin position="13"/>
        <end position="102"/>
    </location>
</feature>
<dbReference type="InterPro" id="IPR033913">
    <property type="entry name" value="MTH1175_dom"/>
</dbReference>
<evidence type="ECO:0000313" key="3">
    <source>
        <dbReference type="EMBL" id="MCC3806213.1"/>
    </source>
</evidence>
<dbReference type="RefSeq" id="WP_228084632.1">
    <property type="nucleotide sequence ID" value="NZ_CP064041.1"/>
</dbReference>
<dbReference type="PANTHER" id="PTHR42983:SF1">
    <property type="entry name" value="IRON-MOLYBDENUM PROTEIN"/>
    <property type="match status" value="1"/>
</dbReference>
<dbReference type="Pfam" id="PF02579">
    <property type="entry name" value="Nitro_FeMo-Co"/>
    <property type="match status" value="1"/>
</dbReference>
<dbReference type="InterPro" id="IPR003731">
    <property type="entry name" value="Di-Nase_FeMo-co_biosynth"/>
</dbReference>
<dbReference type="Gene3D" id="3.30.420.130">
    <property type="entry name" value="Dinitrogenase iron-molybdenum cofactor biosynthesis domain"/>
    <property type="match status" value="1"/>
</dbReference>
<proteinExistence type="predicted"/>
<name>A0A9Q3UE61_VIBPH</name>
<evidence type="ECO:0000313" key="4">
    <source>
        <dbReference type="Proteomes" id="UP000726777"/>
    </source>
</evidence>
<reference evidence="3" key="1">
    <citation type="submission" date="2020-09" db="EMBL/GenBank/DDBJ databases">
        <title>Genome sequence of Vibrio parahaemolyticus isolates.</title>
        <authorList>
            <person name="Hammerl J.A."/>
            <person name="Strauch E."/>
        </authorList>
    </citation>
    <scope>NUCLEOTIDE SEQUENCE</scope>
    <source>
        <strain evidence="3">17-VB00146</strain>
    </source>
</reference>
<evidence type="ECO:0000259" key="2">
    <source>
        <dbReference type="Pfam" id="PF02579"/>
    </source>
</evidence>
<dbReference type="SUPFAM" id="SSF53146">
    <property type="entry name" value="Nitrogenase accessory factor-like"/>
    <property type="match status" value="1"/>
</dbReference>
<protein>
    <submittedName>
        <fullName evidence="3">NifB/NifX family molybdenum-iron cluster-binding protein</fullName>
    </submittedName>
</protein>
<accession>A0A9Q3UE61</accession>
<dbReference type="EMBL" id="JACVHL010000014">
    <property type="protein sequence ID" value="MCC3806213.1"/>
    <property type="molecule type" value="Genomic_DNA"/>
</dbReference>
<comment type="caution">
    <text evidence="3">The sequence shown here is derived from an EMBL/GenBank/DDBJ whole genome shotgun (WGS) entry which is preliminary data.</text>
</comment>
<keyword evidence="1" id="KW-0535">Nitrogen fixation</keyword>
<organism evidence="3 4">
    <name type="scientific">Vibrio parahaemolyticus</name>
    <dbReference type="NCBI Taxonomy" id="670"/>
    <lineage>
        <taxon>Bacteria</taxon>
        <taxon>Pseudomonadati</taxon>
        <taxon>Pseudomonadota</taxon>
        <taxon>Gammaproteobacteria</taxon>
        <taxon>Vibrionales</taxon>
        <taxon>Vibrionaceae</taxon>
        <taxon>Vibrio</taxon>
    </lineage>
</organism>
<dbReference type="PANTHER" id="PTHR42983">
    <property type="entry name" value="DINITROGENASE IRON-MOLYBDENUM COFACTOR PROTEIN-RELATED"/>
    <property type="match status" value="1"/>
</dbReference>
<evidence type="ECO:0000256" key="1">
    <source>
        <dbReference type="ARBA" id="ARBA00023231"/>
    </source>
</evidence>
<dbReference type="AlphaFoldDB" id="A0A9Q3UE61"/>